<evidence type="ECO:0000256" key="1">
    <source>
        <dbReference type="ARBA" id="ARBA00004123"/>
    </source>
</evidence>
<feature type="region of interest" description="Disordered" evidence="7">
    <location>
        <begin position="1"/>
        <end position="84"/>
    </location>
</feature>
<dbReference type="EMBL" id="JAWJWE010000001">
    <property type="protein sequence ID" value="KAK6645395.1"/>
    <property type="molecule type" value="Genomic_DNA"/>
</dbReference>
<dbReference type="PANTHER" id="PTHR21964">
    <property type="entry name" value="BREAST CANCER METASTASIS-SUPPRESSOR 1"/>
    <property type="match status" value="1"/>
</dbReference>
<evidence type="ECO:0000256" key="2">
    <source>
        <dbReference type="ARBA" id="ARBA00022491"/>
    </source>
</evidence>
<evidence type="ECO:0000256" key="7">
    <source>
        <dbReference type="SAM" id="MobiDB-lite"/>
    </source>
</evidence>
<keyword evidence="3" id="KW-0805">Transcription regulation</keyword>
<evidence type="ECO:0000256" key="4">
    <source>
        <dbReference type="ARBA" id="ARBA00023163"/>
    </source>
</evidence>
<feature type="compositionally biased region" description="Basic and acidic residues" evidence="7">
    <location>
        <begin position="21"/>
        <end position="44"/>
    </location>
</feature>
<feature type="compositionally biased region" description="Basic residues" evidence="7">
    <location>
        <begin position="1"/>
        <end position="20"/>
    </location>
</feature>
<dbReference type="GO" id="GO:0005654">
    <property type="term" value="C:nucleoplasm"/>
    <property type="evidence" value="ECO:0007669"/>
    <property type="project" value="UniProtKB-ARBA"/>
</dbReference>
<reference evidence="8 9" key="1">
    <citation type="submission" date="2023-10" db="EMBL/GenBank/DDBJ databases">
        <title>Genomes of two closely related lineages of the louse Polyplax serrata with different host specificities.</title>
        <authorList>
            <person name="Martinu J."/>
            <person name="Tarabai H."/>
            <person name="Stefka J."/>
            <person name="Hypsa V."/>
        </authorList>
    </citation>
    <scope>NUCLEOTIDE SEQUENCE [LARGE SCALE GENOMIC DNA]</scope>
    <source>
        <strain evidence="8">HR10_N</strain>
    </source>
</reference>
<keyword evidence="2" id="KW-0678">Repressor</keyword>
<keyword evidence="5" id="KW-0539">Nucleus</keyword>
<name>A0AAN8SJZ4_POLSC</name>
<organism evidence="8 9">
    <name type="scientific">Polyplax serrata</name>
    <name type="common">Common mouse louse</name>
    <dbReference type="NCBI Taxonomy" id="468196"/>
    <lineage>
        <taxon>Eukaryota</taxon>
        <taxon>Metazoa</taxon>
        <taxon>Ecdysozoa</taxon>
        <taxon>Arthropoda</taxon>
        <taxon>Hexapoda</taxon>
        <taxon>Insecta</taxon>
        <taxon>Pterygota</taxon>
        <taxon>Neoptera</taxon>
        <taxon>Paraneoptera</taxon>
        <taxon>Psocodea</taxon>
        <taxon>Troctomorpha</taxon>
        <taxon>Phthiraptera</taxon>
        <taxon>Anoplura</taxon>
        <taxon>Polyplacidae</taxon>
        <taxon>Polyplax</taxon>
    </lineage>
</organism>
<dbReference type="SMART" id="SM01401">
    <property type="entry name" value="Sds3"/>
    <property type="match status" value="1"/>
</dbReference>
<evidence type="ECO:0000313" key="9">
    <source>
        <dbReference type="Proteomes" id="UP001372834"/>
    </source>
</evidence>
<dbReference type="InterPro" id="IPR013907">
    <property type="entry name" value="Sds3"/>
</dbReference>
<dbReference type="Proteomes" id="UP001372834">
    <property type="component" value="Unassembled WGS sequence"/>
</dbReference>
<protein>
    <recommendedName>
        <fullName evidence="10">Breast cancer metastasis-suppressor 1-like protein</fullName>
    </recommendedName>
</protein>
<dbReference type="Pfam" id="PF08598">
    <property type="entry name" value="Sds3"/>
    <property type="match status" value="1"/>
</dbReference>
<dbReference type="GO" id="GO:0010468">
    <property type="term" value="P:regulation of gene expression"/>
    <property type="evidence" value="ECO:0007669"/>
    <property type="project" value="UniProtKB-ARBA"/>
</dbReference>
<evidence type="ECO:0008006" key="10">
    <source>
        <dbReference type="Google" id="ProtNLM"/>
    </source>
</evidence>
<proteinExistence type="inferred from homology"/>
<accession>A0AAN8SJZ4</accession>
<dbReference type="FunFam" id="1.20.5.1500:FF:000002">
    <property type="entry name" value="breast cancer metastasis-suppressor 1-like protein-A"/>
    <property type="match status" value="1"/>
</dbReference>
<comment type="caution">
    <text evidence="8">The sequence shown here is derived from an EMBL/GenBank/DDBJ whole genome shotgun (WGS) entry which is preliminary data.</text>
</comment>
<keyword evidence="4" id="KW-0804">Transcription</keyword>
<evidence type="ECO:0000256" key="6">
    <source>
        <dbReference type="ARBA" id="ARBA00038256"/>
    </source>
</evidence>
<dbReference type="AlphaFoldDB" id="A0AAN8SJZ4"/>
<comment type="similarity">
    <text evidence="6">Belongs to the BRMS1 family.</text>
</comment>
<evidence type="ECO:0000313" key="8">
    <source>
        <dbReference type="EMBL" id="KAK6645395.1"/>
    </source>
</evidence>
<gene>
    <name evidence="8" type="ORF">RUM43_001672</name>
</gene>
<comment type="subcellular location">
    <subcellularLocation>
        <location evidence="1">Nucleus</location>
    </subcellularLocation>
</comment>
<evidence type="ECO:0000256" key="3">
    <source>
        <dbReference type="ARBA" id="ARBA00023015"/>
    </source>
</evidence>
<evidence type="ECO:0000256" key="5">
    <source>
        <dbReference type="ARBA" id="ARBA00023242"/>
    </source>
</evidence>
<feature type="compositionally biased region" description="Acidic residues" evidence="7">
    <location>
        <begin position="70"/>
        <end position="84"/>
    </location>
</feature>
<sequence>MDMGRKPGKSRHLSSPRRKNRGENLRLWRERERMTVIKLDRNQGDDSDVEEMDHDSNDSDKSSSNSDSSDGSDYDDSSEMDEEECERLRSEYVEDLVDLERQFTFLREQLYRERFTQVDSKLLEIRSGRAQEYLQPLQQLQENMRIRTEVAAILKQFSLASVNNQIDAEAIAAVQNLQSEQKLLWDTIQDGLEGEIRRLEEDRNNIDVNSALWGSEQPRRTSGSRRKPVSVNGPYIIYMLHESDILEDWTIIKRALTVCKRKTELH</sequence>
<dbReference type="Gene3D" id="1.20.5.1500">
    <property type="match status" value="1"/>
</dbReference>